<dbReference type="Pfam" id="PF00564">
    <property type="entry name" value="PB1"/>
    <property type="match status" value="1"/>
</dbReference>
<feature type="coiled-coil region" evidence="1">
    <location>
        <begin position="105"/>
        <end position="154"/>
    </location>
</feature>
<name>A0AAD5LV53_PYTIN</name>
<accession>A0AAD5LV53</accession>
<dbReference type="Gene3D" id="3.10.20.90">
    <property type="entry name" value="Phosphatidylinositol 3-kinase Catalytic Subunit, Chain A, domain 1"/>
    <property type="match status" value="1"/>
</dbReference>
<gene>
    <name evidence="3" type="ORF">P43SY_003571</name>
</gene>
<reference evidence="3" key="1">
    <citation type="submission" date="2021-12" db="EMBL/GenBank/DDBJ databases">
        <title>Prjna785345.</title>
        <authorList>
            <person name="Rujirawat T."/>
            <person name="Krajaejun T."/>
        </authorList>
    </citation>
    <scope>NUCLEOTIDE SEQUENCE</scope>
    <source>
        <strain evidence="3">Pi057C3</strain>
    </source>
</reference>
<dbReference type="PROSITE" id="PS51745">
    <property type="entry name" value="PB1"/>
    <property type="match status" value="1"/>
</dbReference>
<sequence length="314" mass="33978">MDANSVAVKIGFNGELHRLRVNLNTFSLQELTRLFVDTFHLAPGAFVIKYTDADGDWLNVCSDAEFVEACRVSLGGRTDELKALKFTAVPRGDPTRVEHAADPLVNAVERLVATLNHTLERVKKENWKGMETATEALSQAAQDAKETLDAARQSVQEKPFEQVLEDTSDGLKTAAVGISSFAQRLVKNLIPEKKEEQEQSVDAPTPVQPEEKVEVAPVVHEDVTLPAVPEPEVVVPVAAPVPAAPAPAAPAAAAAAAPVESAAVAFSEAEIKWAEELSMIRSIFPDVETMRAVDMLERNVGDVNLVLNVLMEQM</sequence>
<evidence type="ECO:0000259" key="2">
    <source>
        <dbReference type="PROSITE" id="PS51745"/>
    </source>
</evidence>
<dbReference type="InterPro" id="IPR000270">
    <property type="entry name" value="PB1_dom"/>
</dbReference>
<evidence type="ECO:0000313" key="3">
    <source>
        <dbReference type="EMBL" id="KAJ0394232.1"/>
    </source>
</evidence>
<proteinExistence type="predicted"/>
<dbReference type="EMBL" id="JAKCXM010000425">
    <property type="protein sequence ID" value="KAJ0394232.1"/>
    <property type="molecule type" value="Genomic_DNA"/>
</dbReference>
<protein>
    <recommendedName>
        <fullName evidence="2">PB1 domain-containing protein</fullName>
    </recommendedName>
</protein>
<dbReference type="Proteomes" id="UP001209570">
    <property type="component" value="Unassembled WGS sequence"/>
</dbReference>
<dbReference type="SMART" id="SM00666">
    <property type="entry name" value="PB1"/>
    <property type="match status" value="1"/>
</dbReference>
<dbReference type="CDD" id="cd05992">
    <property type="entry name" value="PB1"/>
    <property type="match status" value="1"/>
</dbReference>
<keyword evidence="1" id="KW-0175">Coiled coil</keyword>
<feature type="domain" description="PB1" evidence="2">
    <location>
        <begin position="5"/>
        <end position="88"/>
    </location>
</feature>
<evidence type="ECO:0000313" key="4">
    <source>
        <dbReference type="Proteomes" id="UP001209570"/>
    </source>
</evidence>
<dbReference type="SUPFAM" id="SSF54277">
    <property type="entry name" value="CAD &amp; PB1 domains"/>
    <property type="match status" value="1"/>
</dbReference>
<evidence type="ECO:0000256" key="1">
    <source>
        <dbReference type="SAM" id="Coils"/>
    </source>
</evidence>
<comment type="caution">
    <text evidence="3">The sequence shown here is derived from an EMBL/GenBank/DDBJ whole genome shotgun (WGS) entry which is preliminary data.</text>
</comment>
<keyword evidence="4" id="KW-1185">Reference proteome</keyword>
<organism evidence="3 4">
    <name type="scientific">Pythium insidiosum</name>
    <name type="common">Pythiosis disease agent</name>
    <dbReference type="NCBI Taxonomy" id="114742"/>
    <lineage>
        <taxon>Eukaryota</taxon>
        <taxon>Sar</taxon>
        <taxon>Stramenopiles</taxon>
        <taxon>Oomycota</taxon>
        <taxon>Peronosporomycetes</taxon>
        <taxon>Pythiales</taxon>
        <taxon>Pythiaceae</taxon>
        <taxon>Pythium</taxon>
    </lineage>
</organism>
<dbReference type="AlphaFoldDB" id="A0AAD5LV53"/>
<dbReference type="InterPro" id="IPR053793">
    <property type="entry name" value="PB1-like"/>
</dbReference>